<reference evidence="1" key="1">
    <citation type="submission" date="2020-08" db="EMBL/GenBank/DDBJ databases">
        <title>Multicomponent nature underlies the extraordinary mechanical properties of spider dragline silk.</title>
        <authorList>
            <person name="Kono N."/>
            <person name="Nakamura H."/>
            <person name="Mori M."/>
            <person name="Yoshida Y."/>
            <person name="Ohtoshi R."/>
            <person name="Malay A.D."/>
            <person name="Moran D.A.P."/>
            <person name="Tomita M."/>
            <person name="Numata K."/>
            <person name="Arakawa K."/>
        </authorList>
    </citation>
    <scope>NUCLEOTIDE SEQUENCE</scope>
</reference>
<name>A0A8X7C4A3_9ARAC</name>
<comment type="caution">
    <text evidence="1">The sequence shown here is derived from an EMBL/GenBank/DDBJ whole genome shotgun (WGS) entry which is preliminary data.</text>
</comment>
<sequence length="78" mass="8693">MTRPSLRLSISQNVFEADHGHQEMLDGLSRLYPAPSAFQTLIGPPNFAGNDTSEKYQFLPPSARQIFAFNTLARTLVL</sequence>
<organism evidence="1 2">
    <name type="scientific">Trichonephila inaurata madagascariensis</name>
    <dbReference type="NCBI Taxonomy" id="2747483"/>
    <lineage>
        <taxon>Eukaryota</taxon>
        <taxon>Metazoa</taxon>
        <taxon>Ecdysozoa</taxon>
        <taxon>Arthropoda</taxon>
        <taxon>Chelicerata</taxon>
        <taxon>Arachnida</taxon>
        <taxon>Araneae</taxon>
        <taxon>Araneomorphae</taxon>
        <taxon>Entelegynae</taxon>
        <taxon>Araneoidea</taxon>
        <taxon>Nephilidae</taxon>
        <taxon>Trichonephila</taxon>
        <taxon>Trichonephila inaurata</taxon>
    </lineage>
</organism>
<accession>A0A8X7C4A3</accession>
<evidence type="ECO:0000313" key="2">
    <source>
        <dbReference type="Proteomes" id="UP000886998"/>
    </source>
</evidence>
<protein>
    <submittedName>
        <fullName evidence="1">Uncharacterized protein</fullName>
    </submittedName>
</protein>
<keyword evidence="2" id="KW-1185">Reference proteome</keyword>
<dbReference type="EMBL" id="BMAV01009131">
    <property type="protein sequence ID" value="GFY53162.1"/>
    <property type="molecule type" value="Genomic_DNA"/>
</dbReference>
<gene>
    <name evidence="1" type="ORF">TNIN_249371</name>
</gene>
<evidence type="ECO:0000313" key="1">
    <source>
        <dbReference type="EMBL" id="GFY53162.1"/>
    </source>
</evidence>
<proteinExistence type="predicted"/>
<dbReference type="AlphaFoldDB" id="A0A8X7C4A3"/>
<dbReference type="Proteomes" id="UP000886998">
    <property type="component" value="Unassembled WGS sequence"/>
</dbReference>